<dbReference type="Proteomes" id="UP000183155">
    <property type="component" value="Unassembled WGS sequence"/>
</dbReference>
<reference evidence="1 3" key="1">
    <citation type="submission" date="2015-02" db="EMBL/GenBank/DDBJ databases">
        <title>Pseudomonas helleri sp. nov. and Pseudomonas weihenstephanensis sp. nov., isolated from raw cows milk.</title>
        <authorList>
            <person name="von Neubeck M."/>
            <person name="Huptas C."/>
            <person name="Wenning M."/>
            <person name="Scherer S."/>
        </authorList>
    </citation>
    <scope>NUCLEOTIDE SEQUENCE [LARGE SCALE GENOMIC DNA]</scope>
    <source>
        <strain evidence="1 3">DSM 21104</strain>
    </source>
</reference>
<evidence type="ECO:0000313" key="3">
    <source>
        <dbReference type="Proteomes" id="UP000036395"/>
    </source>
</evidence>
<gene>
    <name evidence="2" type="ORF">SAMN04490203_2579</name>
    <name evidence="1" type="ORF">TU78_14475</name>
</gene>
<reference evidence="2 4" key="2">
    <citation type="submission" date="2016-10" db="EMBL/GenBank/DDBJ databases">
        <authorList>
            <person name="Varghese N."/>
            <person name="Submissions S."/>
        </authorList>
    </citation>
    <scope>NUCLEOTIDE SEQUENCE [LARGE SCALE GENOMIC DNA]</scope>
    <source>
        <strain evidence="2 4">BS3652</strain>
    </source>
</reference>
<dbReference type="PATRIC" id="fig|47884.3.peg.3355"/>
<keyword evidence="4" id="KW-1185">Reference proteome</keyword>
<dbReference type="EMBL" id="FNRS01000001">
    <property type="protein sequence ID" value="SEC52502.1"/>
    <property type="molecule type" value="Genomic_DNA"/>
</dbReference>
<dbReference type="Proteomes" id="UP000036395">
    <property type="component" value="Unassembled WGS sequence"/>
</dbReference>
<name>A0A0J6GPS8_PSETA</name>
<organism evidence="1 3">
    <name type="scientific">Pseudomonas taetrolens</name>
    <dbReference type="NCBI Taxonomy" id="47884"/>
    <lineage>
        <taxon>Bacteria</taxon>
        <taxon>Pseudomonadati</taxon>
        <taxon>Pseudomonadota</taxon>
        <taxon>Gammaproteobacteria</taxon>
        <taxon>Pseudomonadales</taxon>
        <taxon>Pseudomonadaceae</taxon>
        <taxon>Pseudomonas</taxon>
    </lineage>
</organism>
<dbReference type="RefSeq" id="WP_048382193.1">
    <property type="nucleotide sequence ID" value="NZ_FNRS01000001.1"/>
</dbReference>
<protein>
    <submittedName>
        <fullName evidence="1">Uncharacterized protein</fullName>
    </submittedName>
</protein>
<sequence>MSRTTRFIDQNIRRIRPKPFTLAMLQDIPGGQVGLLPANIQGKPLKVEFAPWDNSNPTPENPESVELFWNDVSVGIKSWSSRIEPDDFFIEVPALNLSQGRHEVDYQLILATGQAEPSDIRVLTIDLQAPALNNPSELLFPAEVLTAGVTKDYLAAYGDSVKVNVPFHKVAAPGDVIVGEWKNLSNGVSHSFRSQPLTEDDYEDRVQLTFSGDFFRDTVKDGQWQVTYRAEDRAGNSSPVSTPVPITIAVLRPPRVAPSPWVVEIGDTPAESGVLKALSALDGATVRIPEEAVYFDDDTVELQFGEPGSHGAISVPVSAQSRDVHIPKENIAAWMKKTLPVYYTIHLPDGSSVPSTPLTLTISEVDKYSYPVPQLAAPFSDPVSSGAIPGTGLPISQRKWAFISTDCLISISVEGIGIMDKHRVTAAQTEAGVVVTAPKSLMSGLPVNQRFIVQTEVSFDDGATWFSFVELRPMLKP</sequence>
<evidence type="ECO:0000313" key="2">
    <source>
        <dbReference type="EMBL" id="SEC52502.1"/>
    </source>
</evidence>
<comment type="caution">
    <text evidence="1">The sequence shown here is derived from an EMBL/GenBank/DDBJ whole genome shotgun (WGS) entry which is preliminary data.</text>
</comment>
<evidence type="ECO:0000313" key="4">
    <source>
        <dbReference type="Proteomes" id="UP000183155"/>
    </source>
</evidence>
<accession>A0A0J6GPS8</accession>
<dbReference type="EMBL" id="JYLA01000005">
    <property type="protein sequence ID" value="KMM84418.1"/>
    <property type="molecule type" value="Genomic_DNA"/>
</dbReference>
<dbReference type="AlphaFoldDB" id="A0A0J6GPS8"/>
<dbReference type="OrthoDB" id="7031383at2"/>
<evidence type="ECO:0000313" key="1">
    <source>
        <dbReference type="EMBL" id="KMM84418.1"/>
    </source>
</evidence>
<proteinExistence type="predicted"/>